<feature type="non-terminal residue" evidence="2">
    <location>
        <position position="1"/>
    </location>
</feature>
<evidence type="ECO:0000313" key="2">
    <source>
        <dbReference type="EMBL" id="GBM28755.1"/>
    </source>
</evidence>
<gene>
    <name evidence="2" type="ORF">AVEN_177971_1</name>
</gene>
<dbReference type="Proteomes" id="UP000499080">
    <property type="component" value="Unassembled WGS sequence"/>
</dbReference>
<evidence type="ECO:0000313" key="3">
    <source>
        <dbReference type="Proteomes" id="UP000499080"/>
    </source>
</evidence>
<dbReference type="EMBL" id="BGPR01000619">
    <property type="protein sequence ID" value="GBM28755.1"/>
    <property type="molecule type" value="Genomic_DNA"/>
</dbReference>
<keyword evidence="3" id="KW-1185">Reference proteome</keyword>
<protein>
    <submittedName>
        <fullName evidence="2">Uncharacterized protein</fullName>
    </submittedName>
</protein>
<proteinExistence type="predicted"/>
<dbReference type="AlphaFoldDB" id="A0A4Y2ELF9"/>
<feature type="compositionally biased region" description="Basic and acidic residues" evidence="1">
    <location>
        <begin position="27"/>
        <end position="40"/>
    </location>
</feature>
<organism evidence="2 3">
    <name type="scientific">Araneus ventricosus</name>
    <name type="common">Orbweaver spider</name>
    <name type="synonym">Epeira ventricosa</name>
    <dbReference type="NCBI Taxonomy" id="182803"/>
    <lineage>
        <taxon>Eukaryota</taxon>
        <taxon>Metazoa</taxon>
        <taxon>Ecdysozoa</taxon>
        <taxon>Arthropoda</taxon>
        <taxon>Chelicerata</taxon>
        <taxon>Arachnida</taxon>
        <taxon>Araneae</taxon>
        <taxon>Araneomorphae</taxon>
        <taxon>Entelegynae</taxon>
        <taxon>Araneoidea</taxon>
        <taxon>Araneidae</taxon>
        <taxon>Araneus</taxon>
    </lineage>
</organism>
<feature type="region of interest" description="Disordered" evidence="1">
    <location>
        <begin position="1"/>
        <end position="40"/>
    </location>
</feature>
<reference evidence="2 3" key="1">
    <citation type="journal article" date="2019" name="Sci. Rep.">
        <title>Orb-weaving spider Araneus ventricosus genome elucidates the spidroin gene catalogue.</title>
        <authorList>
            <person name="Kono N."/>
            <person name="Nakamura H."/>
            <person name="Ohtoshi R."/>
            <person name="Moran D.A.P."/>
            <person name="Shinohara A."/>
            <person name="Yoshida Y."/>
            <person name="Fujiwara M."/>
            <person name="Mori M."/>
            <person name="Tomita M."/>
            <person name="Arakawa K."/>
        </authorList>
    </citation>
    <scope>NUCLEOTIDE SEQUENCE [LARGE SCALE GENOMIC DNA]</scope>
</reference>
<accession>A0A4Y2ELF9</accession>
<comment type="caution">
    <text evidence="2">The sequence shown here is derived from an EMBL/GenBank/DDBJ whole genome shotgun (WGS) entry which is preliminary data.</text>
</comment>
<sequence>DSDLDDINNGLVKLPPDPDALSDNEDSSTRKIEETMRDDQ</sequence>
<evidence type="ECO:0000256" key="1">
    <source>
        <dbReference type="SAM" id="MobiDB-lite"/>
    </source>
</evidence>
<name>A0A4Y2ELF9_ARAVE</name>